<dbReference type="Proteomes" id="UP000244052">
    <property type="component" value="Unassembled WGS sequence"/>
</dbReference>
<organism evidence="1 2">
    <name type="scientific">Ectopseudomonas oleovorans</name>
    <name type="common">Pseudomonas oleovorans</name>
    <dbReference type="NCBI Taxonomy" id="301"/>
    <lineage>
        <taxon>Bacteria</taxon>
        <taxon>Pseudomonadati</taxon>
        <taxon>Pseudomonadota</taxon>
        <taxon>Gammaproteobacteria</taxon>
        <taxon>Pseudomonadales</taxon>
        <taxon>Pseudomonadaceae</taxon>
        <taxon>Ectopseudomonas</taxon>
    </lineage>
</organism>
<dbReference type="Pfam" id="PF14539">
    <property type="entry name" value="DUF4442"/>
    <property type="match status" value="1"/>
</dbReference>
<name>A0A2T5PR18_ECTOL</name>
<sequence length="159" mass="17437">MRRADHHRGETVIRQRLEQSLPTVLGERRENLCEILAIGFAQCIAPPMVELRPGYAEVRFAKHREVLNHIGRVHAIALCNAAELAAGSMTDASIPNGCRWIPKGMTVEYLAKADGDIRTVAAGSAVDWDQTGDIKVPVMAYVGDKPVFRAEITMCVSQA</sequence>
<dbReference type="InterPro" id="IPR027961">
    <property type="entry name" value="DUF4442"/>
</dbReference>
<comment type="caution">
    <text evidence="1">The sequence shown here is derived from an EMBL/GenBank/DDBJ whole genome shotgun (WGS) entry which is preliminary data.</text>
</comment>
<dbReference type="InterPro" id="IPR029069">
    <property type="entry name" value="HotDog_dom_sf"/>
</dbReference>
<accession>A0A2T5PR18</accession>
<gene>
    <name evidence="1" type="ORF">DBO86_05105</name>
</gene>
<proteinExistence type="predicted"/>
<dbReference type="SUPFAM" id="SSF54637">
    <property type="entry name" value="Thioesterase/thiol ester dehydrase-isomerase"/>
    <property type="match status" value="1"/>
</dbReference>
<keyword evidence="2" id="KW-1185">Reference proteome</keyword>
<dbReference type="CDD" id="cd03443">
    <property type="entry name" value="PaaI_thioesterase"/>
    <property type="match status" value="1"/>
</dbReference>
<protein>
    <submittedName>
        <fullName evidence="1">DUF4442 domain-containing protein</fullName>
    </submittedName>
</protein>
<dbReference type="AlphaFoldDB" id="A0A2T5PR18"/>
<evidence type="ECO:0000313" key="2">
    <source>
        <dbReference type="Proteomes" id="UP000244052"/>
    </source>
</evidence>
<dbReference type="RefSeq" id="WP_108233135.1">
    <property type="nucleotide sequence ID" value="NZ_JANKBU010000010.1"/>
</dbReference>
<reference evidence="1 2" key="1">
    <citation type="submission" date="2018-04" db="EMBL/GenBank/DDBJ databases">
        <title>Pseudomonas sp. nov., isolated from mangrove soil.</title>
        <authorList>
            <person name="Chen C."/>
        </authorList>
    </citation>
    <scope>NUCLEOTIDE SEQUENCE [LARGE SCALE GENOMIC DNA]</scope>
    <source>
        <strain evidence="1 2">JCM 14246</strain>
    </source>
</reference>
<dbReference type="EMBL" id="QASO01000030">
    <property type="protein sequence ID" value="PTU80178.1"/>
    <property type="molecule type" value="Genomic_DNA"/>
</dbReference>
<evidence type="ECO:0000313" key="1">
    <source>
        <dbReference type="EMBL" id="PTU80178.1"/>
    </source>
</evidence>
<dbReference type="Gene3D" id="3.10.129.10">
    <property type="entry name" value="Hotdog Thioesterase"/>
    <property type="match status" value="1"/>
</dbReference>